<evidence type="ECO:0000256" key="1">
    <source>
        <dbReference type="SAM" id="SignalP"/>
    </source>
</evidence>
<keyword evidence="1" id="KW-0732">Signal</keyword>
<comment type="caution">
    <text evidence="2">The sequence shown here is derived from an EMBL/GenBank/DDBJ whole genome shotgun (WGS) entry which is preliminary data.</text>
</comment>
<reference evidence="2 3" key="1">
    <citation type="submission" date="2018-03" db="EMBL/GenBank/DDBJ databases">
        <title>Genomic Encyclopedia of Type Strains, Phase III (KMG-III): the genomes of soil and plant-associated and newly described type strains.</title>
        <authorList>
            <person name="Whitman W."/>
        </authorList>
    </citation>
    <scope>NUCLEOTIDE SEQUENCE [LARGE SCALE GENOMIC DNA]</scope>
    <source>
        <strain evidence="2 3">CGMCC 1.12700</strain>
    </source>
</reference>
<proteinExistence type="predicted"/>
<keyword evidence="3" id="KW-1185">Reference proteome</keyword>
<dbReference type="AlphaFoldDB" id="A0A2P8D9M4"/>
<sequence>MNKKMILKSIAIALFMVIGVTAANAQSGTGGLSDTSKICAGQQLTLKGPSATGGVTYTYEWKNGAGTVVGTDSTLVLTGNANTTNAPILTTYTLTVTQTGGASCPSNLYTKVLVIYPHLAVTATPGSTFYCLGSPTNIVITATTTANGTAPTTASGYGGLVYTWTPGTTPAAPAGTAAANVYTVAAANFPTTAGTYTYNASVTYAQTLVGTTAGMAACTASSTANVVINNAPTVNSTTVTTTYQ</sequence>
<feature type="signal peptide" evidence="1">
    <location>
        <begin position="1"/>
        <end position="25"/>
    </location>
</feature>
<organism evidence="2 3">
    <name type="scientific">Taibaiella chishuiensis</name>
    <dbReference type="NCBI Taxonomy" id="1434707"/>
    <lineage>
        <taxon>Bacteria</taxon>
        <taxon>Pseudomonadati</taxon>
        <taxon>Bacteroidota</taxon>
        <taxon>Chitinophagia</taxon>
        <taxon>Chitinophagales</taxon>
        <taxon>Chitinophagaceae</taxon>
        <taxon>Taibaiella</taxon>
    </lineage>
</organism>
<evidence type="ECO:0000313" key="2">
    <source>
        <dbReference type="EMBL" id="PSK93924.1"/>
    </source>
</evidence>
<dbReference type="RefSeq" id="WP_106520666.1">
    <property type="nucleotide sequence ID" value="NZ_PYGD01000001.1"/>
</dbReference>
<protein>
    <recommendedName>
        <fullName evidence="4">Ig-like domain-containing protein</fullName>
    </recommendedName>
</protein>
<name>A0A2P8D9M4_9BACT</name>
<evidence type="ECO:0008006" key="4">
    <source>
        <dbReference type="Google" id="ProtNLM"/>
    </source>
</evidence>
<feature type="chain" id="PRO_5015154940" description="Ig-like domain-containing protein" evidence="1">
    <location>
        <begin position="26"/>
        <end position="244"/>
    </location>
</feature>
<gene>
    <name evidence="2" type="ORF">B0I18_10173</name>
</gene>
<accession>A0A2P8D9M4</accession>
<evidence type="ECO:0000313" key="3">
    <source>
        <dbReference type="Proteomes" id="UP000240572"/>
    </source>
</evidence>
<dbReference type="Proteomes" id="UP000240572">
    <property type="component" value="Unassembled WGS sequence"/>
</dbReference>
<dbReference type="EMBL" id="PYGD01000001">
    <property type="protein sequence ID" value="PSK93924.1"/>
    <property type="molecule type" value="Genomic_DNA"/>
</dbReference>